<comment type="caution">
    <text evidence="3">The sequence shown here is derived from an EMBL/GenBank/DDBJ whole genome shotgun (WGS) entry which is preliminary data.</text>
</comment>
<gene>
    <name evidence="3" type="ORF">ACFQS8_03250</name>
</gene>
<proteinExistence type="predicted"/>
<evidence type="ECO:0000313" key="3">
    <source>
        <dbReference type="EMBL" id="MFC7290622.1"/>
    </source>
</evidence>
<keyword evidence="3" id="KW-0560">Oxidoreductase</keyword>
<feature type="transmembrane region" description="Helical" evidence="1">
    <location>
        <begin position="154"/>
        <end position="171"/>
    </location>
</feature>
<accession>A0ABW2II38</accession>
<dbReference type="PANTHER" id="PTHR19353">
    <property type="entry name" value="FATTY ACID DESATURASE 2"/>
    <property type="match status" value="1"/>
</dbReference>
<feature type="transmembrane region" description="Helical" evidence="1">
    <location>
        <begin position="183"/>
        <end position="202"/>
    </location>
</feature>
<dbReference type="InterPro" id="IPR012171">
    <property type="entry name" value="Fatty_acid_desaturase"/>
</dbReference>
<keyword evidence="4" id="KW-1185">Reference proteome</keyword>
<feature type="transmembrane region" description="Helical" evidence="1">
    <location>
        <begin position="26"/>
        <end position="46"/>
    </location>
</feature>
<feature type="domain" description="Fatty acid desaturase" evidence="2">
    <location>
        <begin position="53"/>
        <end position="303"/>
    </location>
</feature>
<dbReference type="InterPro" id="IPR005804">
    <property type="entry name" value="FA_desaturase_dom"/>
</dbReference>
<keyword evidence="1" id="KW-1133">Transmembrane helix</keyword>
<feature type="transmembrane region" description="Helical" evidence="1">
    <location>
        <begin position="209"/>
        <end position="229"/>
    </location>
</feature>
<feature type="transmembrane region" description="Helical" evidence="1">
    <location>
        <begin position="52"/>
        <end position="71"/>
    </location>
</feature>
<dbReference type="GO" id="GO:0016491">
    <property type="term" value="F:oxidoreductase activity"/>
    <property type="evidence" value="ECO:0007669"/>
    <property type="project" value="UniProtKB-KW"/>
</dbReference>
<keyword evidence="1" id="KW-0472">Membrane</keyword>
<keyword evidence="1" id="KW-0812">Transmembrane</keyword>
<dbReference type="Pfam" id="PF00487">
    <property type="entry name" value="FA_desaturase"/>
    <property type="match status" value="1"/>
</dbReference>
<reference evidence="4" key="1">
    <citation type="journal article" date="2019" name="Int. J. Syst. Evol. Microbiol.">
        <title>The Global Catalogue of Microorganisms (GCM) 10K type strain sequencing project: providing services to taxonomists for standard genome sequencing and annotation.</title>
        <authorList>
            <consortium name="The Broad Institute Genomics Platform"/>
            <consortium name="The Broad Institute Genome Sequencing Center for Infectious Disease"/>
            <person name="Wu L."/>
            <person name="Ma J."/>
        </authorList>
    </citation>
    <scope>NUCLEOTIDE SEQUENCE [LARGE SCALE GENOMIC DNA]</scope>
    <source>
        <strain evidence="4">CCUG 51308</strain>
    </source>
</reference>
<dbReference type="CDD" id="cd03507">
    <property type="entry name" value="Delta12-FADS-like"/>
    <property type="match status" value="1"/>
</dbReference>
<name>A0ABW2II38_9PROT</name>
<organism evidence="3 4">
    <name type="scientific">Hirschia litorea</name>
    <dbReference type="NCBI Taxonomy" id="1199156"/>
    <lineage>
        <taxon>Bacteria</taxon>
        <taxon>Pseudomonadati</taxon>
        <taxon>Pseudomonadota</taxon>
        <taxon>Alphaproteobacteria</taxon>
        <taxon>Hyphomonadales</taxon>
        <taxon>Hyphomonadaceae</taxon>
        <taxon>Hirschia</taxon>
    </lineage>
</organism>
<evidence type="ECO:0000259" key="2">
    <source>
        <dbReference type="Pfam" id="PF00487"/>
    </source>
</evidence>
<dbReference type="Proteomes" id="UP001596492">
    <property type="component" value="Unassembled WGS sequence"/>
</dbReference>
<sequence>MTTETKQPAWRKILSAYQKPDLKNSVAELLLTLLPLMAMWSAAFWASVSGMIWLALLLCVPASIFLVRMFLIQHDCGHHAFFKSPTLNNWVGRVVGIITLTPYDVWRRTHAIHHAASGNLDRRGLGAIDTLTVEEYQALSPLNKFGYRAYRHPITLFIIGPIYMFFLEHRIPSGIMKEGWRPWVSAIGTNLSILGFGWLIVATLGWAPLLAVFIPSVFLAAVWGVWLFYVQHQFEDVLWFRNKNWNHTDGALQGSSFYDLPQPFSWLTGYIGIHHVHHAASKIPFYRLPKVLKDHPQLKEMNRLTFIESFKCVPLTLWDEKNDRMISFRQFRKQISATA</sequence>
<evidence type="ECO:0000313" key="4">
    <source>
        <dbReference type="Proteomes" id="UP001596492"/>
    </source>
</evidence>
<dbReference type="PANTHER" id="PTHR19353:SF73">
    <property type="entry name" value="FATTY ACID DESATURASE"/>
    <property type="match status" value="1"/>
</dbReference>
<dbReference type="EMBL" id="JBHTBR010000002">
    <property type="protein sequence ID" value="MFC7290622.1"/>
    <property type="molecule type" value="Genomic_DNA"/>
</dbReference>
<dbReference type="RefSeq" id="WP_382165660.1">
    <property type="nucleotide sequence ID" value="NZ_JBHTBR010000002.1"/>
</dbReference>
<dbReference type="EC" id="1.14.19.-" evidence="3"/>
<protein>
    <submittedName>
        <fullName evidence="3">Fatty acid desaturase</fullName>
        <ecNumber evidence="3">1.14.19.-</ecNumber>
    </submittedName>
</protein>
<evidence type="ECO:0000256" key="1">
    <source>
        <dbReference type="SAM" id="Phobius"/>
    </source>
</evidence>